<reference evidence="3 4" key="1">
    <citation type="submission" date="2014-03" db="EMBL/GenBank/DDBJ databases">
        <title>Draft genome of the hookworm Oesophagostomum dentatum.</title>
        <authorList>
            <person name="Mitreva M."/>
        </authorList>
    </citation>
    <scope>NUCLEOTIDE SEQUENCE [LARGE SCALE GENOMIC DNA]</scope>
    <source>
        <strain evidence="3 4">OD-Hann</strain>
    </source>
</reference>
<keyword evidence="2" id="KW-1133">Transmembrane helix</keyword>
<organism evidence="3 4">
    <name type="scientific">Oesophagostomum dentatum</name>
    <name type="common">Nodular worm</name>
    <dbReference type="NCBI Taxonomy" id="61180"/>
    <lineage>
        <taxon>Eukaryota</taxon>
        <taxon>Metazoa</taxon>
        <taxon>Ecdysozoa</taxon>
        <taxon>Nematoda</taxon>
        <taxon>Chromadorea</taxon>
        <taxon>Rhabditida</taxon>
        <taxon>Rhabditina</taxon>
        <taxon>Rhabditomorpha</taxon>
        <taxon>Strongyloidea</taxon>
        <taxon>Strongylidae</taxon>
        <taxon>Oesophagostomum</taxon>
    </lineage>
</organism>
<name>A0A0B1S7Y3_OESDE</name>
<evidence type="ECO:0000256" key="1">
    <source>
        <dbReference type="SAM" id="MobiDB-lite"/>
    </source>
</evidence>
<evidence type="ECO:0000313" key="4">
    <source>
        <dbReference type="Proteomes" id="UP000053660"/>
    </source>
</evidence>
<keyword evidence="2" id="KW-0812">Transmembrane</keyword>
<feature type="transmembrane region" description="Helical" evidence="2">
    <location>
        <begin position="121"/>
        <end position="146"/>
    </location>
</feature>
<dbReference type="AlphaFoldDB" id="A0A0B1S7Y3"/>
<dbReference type="Proteomes" id="UP000053660">
    <property type="component" value="Unassembled WGS sequence"/>
</dbReference>
<evidence type="ECO:0000256" key="2">
    <source>
        <dbReference type="SAM" id="Phobius"/>
    </source>
</evidence>
<keyword evidence="4" id="KW-1185">Reference proteome</keyword>
<accession>A0A0B1S7Y3</accession>
<sequence>MEQFRITAVAEICCHFTCKKRGVYSEMFRKPTKKRAPVQVRQRQDDDISDEDEADIVKDVKRRKRANPFQQSTLKTKADENKASSSSDSDDGANAIVAEDAFAASGSAAPLGPRDQGMFRLSFICFLVWNHLSKIFMLVLSVFLFVF</sequence>
<protein>
    <submittedName>
        <fullName evidence="3">Uncharacterized protein</fullName>
    </submittedName>
</protein>
<gene>
    <name evidence="3" type="ORF">OESDEN_21020</name>
</gene>
<evidence type="ECO:0000313" key="3">
    <source>
        <dbReference type="EMBL" id="KHJ79335.1"/>
    </source>
</evidence>
<feature type="region of interest" description="Disordered" evidence="1">
    <location>
        <begin position="31"/>
        <end position="92"/>
    </location>
</feature>
<proteinExistence type="predicted"/>
<dbReference type="EMBL" id="KN605545">
    <property type="protein sequence ID" value="KHJ79335.1"/>
    <property type="molecule type" value="Genomic_DNA"/>
</dbReference>
<keyword evidence="2" id="KW-0472">Membrane</keyword>